<dbReference type="InterPro" id="IPR045310">
    <property type="entry name" value="Pcs60-like"/>
</dbReference>
<dbReference type="Proteomes" id="UP000187283">
    <property type="component" value="Unassembled WGS sequence"/>
</dbReference>
<dbReference type="STRING" id="133412.A0A1R1XQQ9"/>
<keyword evidence="4" id="KW-0067">ATP-binding</keyword>
<dbReference type="PANTHER" id="PTHR43201">
    <property type="entry name" value="ACYL-COA SYNTHETASE"/>
    <property type="match status" value="1"/>
</dbReference>
<dbReference type="EMBL" id="LSSN01002172">
    <property type="protein sequence ID" value="OMJ16980.1"/>
    <property type="molecule type" value="Genomic_DNA"/>
</dbReference>
<name>A0A1R1XQQ9_9FUNG</name>
<evidence type="ECO:0000256" key="1">
    <source>
        <dbReference type="ARBA" id="ARBA00006432"/>
    </source>
</evidence>
<dbReference type="Pfam" id="PF13193">
    <property type="entry name" value="AMP-binding_C"/>
    <property type="match status" value="1"/>
</dbReference>
<accession>A0A1R1XQQ9</accession>
<keyword evidence="3" id="KW-0547">Nucleotide-binding</keyword>
<dbReference type="GO" id="GO:0031956">
    <property type="term" value="F:medium-chain fatty acid-CoA ligase activity"/>
    <property type="evidence" value="ECO:0007669"/>
    <property type="project" value="TreeGrafter"/>
</dbReference>
<gene>
    <name evidence="7" type="ORF">AYI70_g6268</name>
</gene>
<evidence type="ECO:0000256" key="4">
    <source>
        <dbReference type="ARBA" id="ARBA00022840"/>
    </source>
</evidence>
<feature type="domain" description="AMP-binding enzyme C-terminal" evidence="6">
    <location>
        <begin position="449"/>
        <end position="531"/>
    </location>
</feature>
<dbReference type="GO" id="GO:0005524">
    <property type="term" value="F:ATP binding"/>
    <property type="evidence" value="ECO:0007669"/>
    <property type="project" value="UniProtKB-KW"/>
</dbReference>
<dbReference type="CDD" id="cd05926">
    <property type="entry name" value="FACL_fum10p_like"/>
    <property type="match status" value="1"/>
</dbReference>
<protein>
    <submittedName>
        <fullName evidence="7">Putative peroxisomal-coenzyme A synthetase</fullName>
    </submittedName>
</protein>
<sequence>MFSTTTFATIFNSAPDSTAVLTTSGSDVPNSKLSYSDLNLQVRNFISQATALFNANNIDPSSNPGLPIAHMLDNGLLNLITFLGTSLMRSISAPLNPAMKQSEIEFYLEDSSSKVLIVSDSYRDSPTSHNGINAAIKLGVSVWFISWAPDFGVKLEQLNSQSNTSLDFDPSSVSFDSVAETDIALLLHTSGTTGRPKAVPLSHRNILNSMRNISSTYNLSASDRSFIVMPLFHVHGLIGAVMSSLYSGGSVAIPPKYSASTFWPDFISTNSNWYSAVPTIHQIQLQKPLPENLPSIRFIRSCSASLAPVILARLEEKFKAPVLEAYAMTEASHQMTSNPIPPKKHVPGSVGIAQGVQIAILDESGNHTQIGEVCIRGNNVTSGYLKNPEANASNFTASLPASEVDPALDNQLWFRTGDQGYLDSEGYLFLTGRIKELINRGGEKISPLEIDSILLNIPQVSEAVSFAVDHEIYGQEIYAAVVLKDSESAQDNSARLTDADIIKIVSEKVAAFKVPKVIYITDSLPRTATGKIQRQLGEIDRSIRGKSGFTGPRDGDILEAEQLRAVHQHGRVRAAAPASIRARWVGADNCSNHVQLAVLARDRRPNSRIHRKKQFRYADPQRGVQCERDWPQVHDRRYGAQSR</sequence>
<dbReference type="PANTHER" id="PTHR43201:SF5">
    <property type="entry name" value="MEDIUM-CHAIN ACYL-COA LIGASE ACSF2, MITOCHONDRIAL"/>
    <property type="match status" value="1"/>
</dbReference>
<proteinExistence type="inferred from homology"/>
<dbReference type="OrthoDB" id="3633556at2759"/>
<evidence type="ECO:0000259" key="5">
    <source>
        <dbReference type="Pfam" id="PF00501"/>
    </source>
</evidence>
<keyword evidence="8" id="KW-1185">Reference proteome</keyword>
<feature type="domain" description="AMP-dependent synthetase/ligase" evidence="5">
    <location>
        <begin position="13"/>
        <end position="385"/>
    </location>
</feature>
<dbReference type="InterPro" id="IPR042099">
    <property type="entry name" value="ANL_N_sf"/>
</dbReference>
<organism evidence="7 8">
    <name type="scientific">Smittium culicis</name>
    <dbReference type="NCBI Taxonomy" id="133412"/>
    <lineage>
        <taxon>Eukaryota</taxon>
        <taxon>Fungi</taxon>
        <taxon>Fungi incertae sedis</taxon>
        <taxon>Zoopagomycota</taxon>
        <taxon>Kickxellomycotina</taxon>
        <taxon>Harpellomycetes</taxon>
        <taxon>Harpellales</taxon>
        <taxon>Legeriomycetaceae</taxon>
        <taxon>Smittium</taxon>
    </lineage>
</organism>
<dbReference type="Gene3D" id="3.40.50.12780">
    <property type="entry name" value="N-terminal domain of ligase-like"/>
    <property type="match status" value="1"/>
</dbReference>
<dbReference type="Gene3D" id="3.30.300.30">
    <property type="match status" value="1"/>
</dbReference>
<dbReference type="Pfam" id="PF00501">
    <property type="entry name" value="AMP-binding"/>
    <property type="match status" value="1"/>
</dbReference>
<evidence type="ECO:0000313" key="8">
    <source>
        <dbReference type="Proteomes" id="UP000187283"/>
    </source>
</evidence>
<evidence type="ECO:0000256" key="2">
    <source>
        <dbReference type="ARBA" id="ARBA00022598"/>
    </source>
</evidence>
<dbReference type="SUPFAM" id="SSF56801">
    <property type="entry name" value="Acetyl-CoA synthetase-like"/>
    <property type="match status" value="1"/>
</dbReference>
<evidence type="ECO:0000313" key="7">
    <source>
        <dbReference type="EMBL" id="OMJ16980.1"/>
    </source>
</evidence>
<dbReference type="InterPro" id="IPR045851">
    <property type="entry name" value="AMP-bd_C_sf"/>
</dbReference>
<comment type="similarity">
    <text evidence="1">Belongs to the ATP-dependent AMP-binding enzyme family.</text>
</comment>
<dbReference type="InterPro" id="IPR000873">
    <property type="entry name" value="AMP-dep_synth/lig_dom"/>
</dbReference>
<dbReference type="InterPro" id="IPR020845">
    <property type="entry name" value="AMP-binding_CS"/>
</dbReference>
<comment type="caution">
    <text evidence="7">The sequence shown here is derived from an EMBL/GenBank/DDBJ whole genome shotgun (WGS) entry which is preliminary data.</text>
</comment>
<dbReference type="GO" id="GO:0006631">
    <property type="term" value="P:fatty acid metabolic process"/>
    <property type="evidence" value="ECO:0007669"/>
    <property type="project" value="TreeGrafter"/>
</dbReference>
<dbReference type="PROSITE" id="PS00455">
    <property type="entry name" value="AMP_BINDING"/>
    <property type="match status" value="1"/>
</dbReference>
<evidence type="ECO:0000256" key="3">
    <source>
        <dbReference type="ARBA" id="ARBA00022741"/>
    </source>
</evidence>
<reference evidence="7 8" key="1">
    <citation type="submission" date="2017-01" db="EMBL/GenBank/DDBJ databases">
        <authorList>
            <person name="Mah S.A."/>
            <person name="Swanson W.J."/>
            <person name="Moy G.W."/>
            <person name="Vacquier V.D."/>
        </authorList>
    </citation>
    <scope>NUCLEOTIDE SEQUENCE [LARGE SCALE GENOMIC DNA]</scope>
    <source>
        <strain evidence="7 8">GSMNP</strain>
    </source>
</reference>
<evidence type="ECO:0000259" key="6">
    <source>
        <dbReference type="Pfam" id="PF13193"/>
    </source>
</evidence>
<keyword evidence="2" id="KW-0436">Ligase</keyword>
<dbReference type="InterPro" id="IPR025110">
    <property type="entry name" value="AMP-bd_C"/>
</dbReference>
<dbReference type="AlphaFoldDB" id="A0A1R1XQQ9"/>